<dbReference type="Pfam" id="PF14730">
    <property type="entry name" value="DUF4468"/>
    <property type="match status" value="1"/>
</dbReference>
<evidence type="ECO:0000313" key="3">
    <source>
        <dbReference type="EMBL" id="QBO57441.1"/>
    </source>
</evidence>
<feature type="chain" id="PRO_5020328776" description="DUF4468 domain-containing protein" evidence="1">
    <location>
        <begin position="19"/>
        <end position="187"/>
    </location>
</feature>
<dbReference type="OrthoDB" id="708866at2"/>
<dbReference type="KEGG" id="csal:NBC122_00605"/>
<dbReference type="Gene3D" id="3.30.530.80">
    <property type="match status" value="1"/>
</dbReference>
<dbReference type="RefSeq" id="WP_133438944.1">
    <property type="nucleotide sequence ID" value="NZ_CP037954.1"/>
</dbReference>
<dbReference type="EMBL" id="CP037954">
    <property type="protein sequence ID" value="QBO57441.1"/>
    <property type="molecule type" value="Genomic_DNA"/>
</dbReference>
<dbReference type="AlphaFoldDB" id="A0A4P6ZD53"/>
<evidence type="ECO:0000313" key="4">
    <source>
        <dbReference type="Proteomes" id="UP000294419"/>
    </source>
</evidence>
<keyword evidence="4" id="KW-1185">Reference proteome</keyword>
<dbReference type="InterPro" id="IPR027823">
    <property type="entry name" value="DUF4468"/>
</dbReference>
<feature type="signal peptide" evidence="1">
    <location>
        <begin position="1"/>
        <end position="18"/>
    </location>
</feature>
<keyword evidence="1" id="KW-0732">Signal</keyword>
<sequence length="187" mass="21598">MIKLILFFTVILSSTVFGQEKFDFSKEKGLSEYVVTVIPGHSAAEIYTKVNEWLQKTYKNPDYVLKGSVVNDYVRFDGVSAEVMCQNPDNKFIFDCIKIKYEIEIYVKDDRYKFSVINLNYYRPRIGAYVAAGWYNLEQTGPTVYNKKGELKGVYKQLHNLPPFFDGLNSSLKEYILNGSSAKSENW</sequence>
<reference evidence="3 4" key="1">
    <citation type="submission" date="2019-03" db="EMBL/GenBank/DDBJ databases">
        <authorList>
            <person name="Kim H."/>
            <person name="Yu S.-M."/>
        </authorList>
    </citation>
    <scope>NUCLEOTIDE SEQUENCE [LARGE SCALE GENOMIC DNA]</scope>
    <source>
        <strain evidence="3 4">NBC122</strain>
    </source>
</reference>
<feature type="domain" description="DUF4468" evidence="2">
    <location>
        <begin position="38"/>
        <end position="121"/>
    </location>
</feature>
<accession>A0A4P6ZD53</accession>
<protein>
    <recommendedName>
        <fullName evidence="2">DUF4468 domain-containing protein</fullName>
    </recommendedName>
</protein>
<gene>
    <name evidence="3" type="ORF">NBC122_00605</name>
</gene>
<proteinExistence type="predicted"/>
<evidence type="ECO:0000259" key="2">
    <source>
        <dbReference type="Pfam" id="PF14730"/>
    </source>
</evidence>
<name>A0A4P6ZD53_9FLAO</name>
<dbReference type="Proteomes" id="UP000294419">
    <property type="component" value="Chromosome"/>
</dbReference>
<organism evidence="3 4">
    <name type="scientific">Chryseobacterium salivictor</name>
    <dbReference type="NCBI Taxonomy" id="2547600"/>
    <lineage>
        <taxon>Bacteria</taxon>
        <taxon>Pseudomonadati</taxon>
        <taxon>Bacteroidota</taxon>
        <taxon>Flavobacteriia</taxon>
        <taxon>Flavobacteriales</taxon>
        <taxon>Weeksellaceae</taxon>
        <taxon>Chryseobacterium group</taxon>
        <taxon>Chryseobacterium</taxon>
    </lineage>
</organism>
<evidence type="ECO:0000256" key="1">
    <source>
        <dbReference type="SAM" id="SignalP"/>
    </source>
</evidence>